<keyword evidence="2" id="KW-1185">Reference proteome</keyword>
<dbReference type="Proteomes" id="UP000308652">
    <property type="component" value="Unassembled WGS sequence"/>
</dbReference>
<protein>
    <submittedName>
        <fullName evidence="1">Uncharacterized protein</fullName>
    </submittedName>
</protein>
<sequence>MRVLNFKFLVSNQGTLKNKQIDIQRYEKALKIEQRALIIGCVAVRSLLLPTWPSDVNDEPHLIPTCE</sequence>
<evidence type="ECO:0000313" key="2">
    <source>
        <dbReference type="Proteomes" id="UP000308652"/>
    </source>
</evidence>
<dbReference type="EMBL" id="ML213678">
    <property type="protein sequence ID" value="TFK32318.1"/>
    <property type="molecule type" value="Genomic_DNA"/>
</dbReference>
<gene>
    <name evidence="1" type="ORF">BDQ12DRAFT_504395</name>
</gene>
<accession>A0A5C3LHM8</accession>
<evidence type="ECO:0000313" key="1">
    <source>
        <dbReference type="EMBL" id="TFK32318.1"/>
    </source>
</evidence>
<dbReference type="AlphaFoldDB" id="A0A5C3LHM8"/>
<reference evidence="1 2" key="1">
    <citation type="journal article" date="2019" name="Nat. Ecol. Evol.">
        <title>Megaphylogeny resolves global patterns of mushroom evolution.</title>
        <authorList>
            <person name="Varga T."/>
            <person name="Krizsan K."/>
            <person name="Foldi C."/>
            <person name="Dima B."/>
            <person name="Sanchez-Garcia M."/>
            <person name="Sanchez-Ramirez S."/>
            <person name="Szollosi G.J."/>
            <person name="Szarkandi J.G."/>
            <person name="Papp V."/>
            <person name="Albert L."/>
            <person name="Andreopoulos W."/>
            <person name="Angelini C."/>
            <person name="Antonin V."/>
            <person name="Barry K.W."/>
            <person name="Bougher N.L."/>
            <person name="Buchanan P."/>
            <person name="Buyck B."/>
            <person name="Bense V."/>
            <person name="Catcheside P."/>
            <person name="Chovatia M."/>
            <person name="Cooper J."/>
            <person name="Damon W."/>
            <person name="Desjardin D."/>
            <person name="Finy P."/>
            <person name="Geml J."/>
            <person name="Haridas S."/>
            <person name="Hughes K."/>
            <person name="Justo A."/>
            <person name="Karasinski D."/>
            <person name="Kautmanova I."/>
            <person name="Kiss B."/>
            <person name="Kocsube S."/>
            <person name="Kotiranta H."/>
            <person name="LaButti K.M."/>
            <person name="Lechner B.E."/>
            <person name="Liimatainen K."/>
            <person name="Lipzen A."/>
            <person name="Lukacs Z."/>
            <person name="Mihaltcheva S."/>
            <person name="Morgado L.N."/>
            <person name="Niskanen T."/>
            <person name="Noordeloos M.E."/>
            <person name="Ohm R.A."/>
            <person name="Ortiz-Santana B."/>
            <person name="Ovrebo C."/>
            <person name="Racz N."/>
            <person name="Riley R."/>
            <person name="Savchenko A."/>
            <person name="Shiryaev A."/>
            <person name="Soop K."/>
            <person name="Spirin V."/>
            <person name="Szebenyi C."/>
            <person name="Tomsovsky M."/>
            <person name="Tulloss R.E."/>
            <person name="Uehling J."/>
            <person name="Grigoriev I.V."/>
            <person name="Vagvolgyi C."/>
            <person name="Papp T."/>
            <person name="Martin F.M."/>
            <person name="Miettinen O."/>
            <person name="Hibbett D.S."/>
            <person name="Nagy L.G."/>
        </authorList>
    </citation>
    <scope>NUCLEOTIDE SEQUENCE [LARGE SCALE GENOMIC DNA]</scope>
    <source>
        <strain evidence="1 2">CBS 166.37</strain>
    </source>
</reference>
<name>A0A5C3LHM8_9AGAR</name>
<proteinExistence type="predicted"/>
<organism evidence="1 2">
    <name type="scientific">Crucibulum laeve</name>
    <dbReference type="NCBI Taxonomy" id="68775"/>
    <lineage>
        <taxon>Eukaryota</taxon>
        <taxon>Fungi</taxon>
        <taxon>Dikarya</taxon>
        <taxon>Basidiomycota</taxon>
        <taxon>Agaricomycotina</taxon>
        <taxon>Agaricomycetes</taxon>
        <taxon>Agaricomycetidae</taxon>
        <taxon>Agaricales</taxon>
        <taxon>Agaricineae</taxon>
        <taxon>Nidulariaceae</taxon>
        <taxon>Crucibulum</taxon>
    </lineage>
</organism>